<dbReference type="GO" id="GO:0048511">
    <property type="term" value="P:rhythmic process"/>
    <property type="evidence" value="ECO:0007669"/>
    <property type="project" value="UniProtKB-KW"/>
</dbReference>
<evidence type="ECO:0000256" key="13">
    <source>
        <dbReference type="ARBA" id="ARBA00023004"/>
    </source>
</evidence>
<dbReference type="InterPro" id="IPR003531">
    <property type="entry name" value="Hempt_rcpt_S_F1_CS"/>
</dbReference>
<dbReference type="InterPro" id="IPR013783">
    <property type="entry name" value="Ig-like_fold"/>
</dbReference>
<keyword evidence="21" id="KW-0131">Cell cycle</keyword>
<dbReference type="PROSITE" id="PS51184">
    <property type="entry name" value="JMJC"/>
    <property type="match status" value="1"/>
</dbReference>
<dbReference type="InterPro" id="IPR036116">
    <property type="entry name" value="FN3_sf"/>
</dbReference>
<dbReference type="EMBL" id="QRBI01000098">
    <property type="protein sequence ID" value="RMC17480.1"/>
    <property type="molecule type" value="Genomic_DNA"/>
</dbReference>
<dbReference type="GO" id="GO:0005634">
    <property type="term" value="C:nucleus"/>
    <property type="evidence" value="ECO:0007669"/>
    <property type="project" value="UniProtKB-SubCell"/>
</dbReference>
<evidence type="ECO:0000259" key="26">
    <source>
        <dbReference type="PROSITE" id="PS51184"/>
    </source>
</evidence>
<organism evidence="27 28">
    <name type="scientific">Hirundo rustica rustica</name>
    <dbReference type="NCBI Taxonomy" id="333673"/>
    <lineage>
        <taxon>Eukaryota</taxon>
        <taxon>Metazoa</taxon>
        <taxon>Chordata</taxon>
        <taxon>Craniata</taxon>
        <taxon>Vertebrata</taxon>
        <taxon>Euteleostomi</taxon>
        <taxon>Archelosauria</taxon>
        <taxon>Archosauria</taxon>
        <taxon>Dinosauria</taxon>
        <taxon>Saurischia</taxon>
        <taxon>Theropoda</taxon>
        <taxon>Coelurosauria</taxon>
        <taxon>Aves</taxon>
        <taxon>Neognathae</taxon>
        <taxon>Neoaves</taxon>
        <taxon>Telluraves</taxon>
        <taxon>Australaves</taxon>
        <taxon>Passeriformes</taxon>
        <taxon>Sylvioidea</taxon>
        <taxon>Hirundinidae</taxon>
        <taxon>Hirundo</taxon>
    </lineage>
</organism>
<dbReference type="GO" id="GO:0009897">
    <property type="term" value="C:external side of plasma membrane"/>
    <property type="evidence" value="ECO:0007669"/>
    <property type="project" value="TreeGrafter"/>
</dbReference>
<evidence type="ECO:0000256" key="20">
    <source>
        <dbReference type="ARBA" id="ARBA00023242"/>
    </source>
</evidence>
<evidence type="ECO:0000256" key="17">
    <source>
        <dbReference type="ARBA" id="ARBA00023163"/>
    </source>
</evidence>
<dbReference type="GO" id="GO:0003682">
    <property type="term" value="F:chromatin binding"/>
    <property type="evidence" value="ECO:0007669"/>
    <property type="project" value="UniProtKB-ARBA"/>
</dbReference>
<evidence type="ECO:0000256" key="24">
    <source>
        <dbReference type="SAM" id="MobiDB-lite"/>
    </source>
</evidence>
<evidence type="ECO:0000256" key="9">
    <source>
        <dbReference type="ARBA" id="ARBA00022853"/>
    </source>
</evidence>
<dbReference type="FunFam" id="2.60.120.650:FF:000019">
    <property type="entry name" value="Bifunctional peptidase and arginyl-hydroxylase JMJD5"/>
    <property type="match status" value="1"/>
</dbReference>
<dbReference type="PROSITE" id="PS50853">
    <property type="entry name" value="FN3"/>
    <property type="match status" value="3"/>
</dbReference>
<evidence type="ECO:0000256" key="10">
    <source>
        <dbReference type="ARBA" id="ARBA00022964"/>
    </source>
</evidence>
<feature type="compositionally biased region" description="Polar residues" evidence="24">
    <location>
        <begin position="1115"/>
        <end position="1124"/>
    </location>
</feature>
<dbReference type="Pfam" id="PF13621">
    <property type="entry name" value="Cupin_8"/>
    <property type="match status" value="1"/>
</dbReference>
<dbReference type="InterPro" id="IPR003347">
    <property type="entry name" value="JmjC_dom"/>
</dbReference>
<dbReference type="STRING" id="333673.A0A3M0L3E0"/>
<feature type="region of interest" description="Disordered" evidence="24">
    <location>
        <begin position="155"/>
        <end position="205"/>
    </location>
</feature>
<feature type="compositionally biased region" description="Polar residues" evidence="24">
    <location>
        <begin position="900"/>
        <end position="911"/>
    </location>
</feature>
<dbReference type="InterPro" id="IPR041667">
    <property type="entry name" value="Cupin_8"/>
</dbReference>
<evidence type="ECO:0000256" key="4">
    <source>
        <dbReference type="ARBA" id="ARBA00008280"/>
    </source>
</evidence>
<keyword evidence="16" id="KW-0472">Membrane</keyword>
<dbReference type="Gene3D" id="2.60.40.10">
    <property type="entry name" value="Immunoglobulins"/>
    <property type="match status" value="6"/>
</dbReference>
<keyword evidence="17" id="KW-0804">Transcription</keyword>
<comment type="similarity">
    <text evidence="4">Belongs to the type I cytokine receptor family. Type 4 subfamily.</text>
</comment>
<feature type="compositionally biased region" description="Low complexity" evidence="24">
    <location>
        <begin position="155"/>
        <end position="181"/>
    </location>
</feature>
<dbReference type="SUPFAM" id="SSF49265">
    <property type="entry name" value="Fibronectin type III"/>
    <property type="match status" value="6"/>
</dbReference>
<evidence type="ECO:0000256" key="22">
    <source>
        <dbReference type="ARBA" id="ARBA00025115"/>
    </source>
</evidence>
<evidence type="ECO:0000259" key="25">
    <source>
        <dbReference type="PROSITE" id="PS50853"/>
    </source>
</evidence>
<evidence type="ECO:0000256" key="11">
    <source>
        <dbReference type="ARBA" id="ARBA00022989"/>
    </source>
</evidence>
<dbReference type="GO" id="GO:0002532">
    <property type="term" value="P:production of molecular mediator involved in inflammatory response"/>
    <property type="evidence" value="ECO:0007669"/>
    <property type="project" value="InterPro"/>
</dbReference>
<feature type="region of interest" description="Disordered" evidence="24">
    <location>
        <begin position="1092"/>
        <end position="1124"/>
    </location>
</feature>
<evidence type="ECO:0000256" key="3">
    <source>
        <dbReference type="ARBA" id="ARBA00004479"/>
    </source>
</evidence>
<dbReference type="OrthoDB" id="8962741at2759"/>
<feature type="region of interest" description="Disordered" evidence="24">
    <location>
        <begin position="900"/>
        <end position="960"/>
    </location>
</feature>
<proteinExistence type="inferred from homology"/>
<dbReference type="Pfam" id="PF24472">
    <property type="entry name" value="ARM_KDM8_N"/>
    <property type="match status" value="1"/>
</dbReference>
<dbReference type="PROSITE" id="PS01355">
    <property type="entry name" value="HEMATOPO_REC_S_F1"/>
    <property type="match status" value="2"/>
</dbReference>
<dbReference type="Gene3D" id="2.60.120.650">
    <property type="entry name" value="Cupin"/>
    <property type="match status" value="1"/>
</dbReference>
<dbReference type="SMART" id="SM00558">
    <property type="entry name" value="JmjC"/>
    <property type="match status" value="1"/>
</dbReference>
<protein>
    <recommendedName>
        <fullName evidence="5">Interleukin-4 receptor subunit alpha</fullName>
    </recommendedName>
    <alternativeName>
        <fullName evidence="23">JmjC domain-containing protein 5</fullName>
    </alternativeName>
</protein>
<comment type="subcellular location">
    <subcellularLocation>
        <location evidence="3">Membrane</location>
        <topology evidence="3">Single-pass type I membrane protein</topology>
    </subcellularLocation>
    <subcellularLocation>
        <location evidence="2">Nucleus</location>
    </subcellularLocation>
</comment>
<sequence length="2420" mass="270780">MAATGCAEGASDSSALWAEVRALLPRAEEGLTLALSGDVEDCVLPLLRRARALLYGSADRPAAAAAAGLERLSDVLRDYSWEKLNAGPWREIGKGWRQVYAYGCLFGALADVAAGRPLARAVRLCDLGLLMGAAVLDNVLARLVRALQTHLPRAAPRAEGAPAAREPPSRPGLPRAAPRGAAEGERPLLSGRLQPPAPAPRPEEAIPHLRCPSLEHFRENYLVPQRPVVLEGVMDHWPCMKKWSVDYFCQVAGCRTVPVELGARYTDEEWSQQLMTVSDFISRYIMDENNVGYLAQHQLFDQIPELKEDISIPDYCCLGEGEEDDITINAWFGPGGTISPLHQDPQQNFLAQVFGRKYIRLYSPQDSENLYPHESQILHNTSQVDVEDPDLVKFPNFTKAAFQSCILMPGQILFIPVKYWHYVRSLELSFSLLVTWGVTRPEFVTLGTAGFSLASEVPSDTRLKDAVLLCTKDVCASLGRTGHTNPPGFRYKKLKPYGPAQTYPRTLSLIAAQFSLLNLTIVNNGKTPRNMCVPENEKDSLRCTCTIYPDYFVSGLTYILALQFNGTDMWNYSVTPALVVKPRAPKNLAIEKAENGNFNLSWEESYSPPSLLSGQPVIYEVKYWKKQHPTEVSVKAINYQAKSFEITASSLKGGYDYVARIRCNYMDYPAFWSEWSEEVEFHYDYQVKAEDILQMAVPTSCILIVAGSVICYFCFTKMKKEWWDQIPNPAKSHLVVKNVKFSVLCYFDEIKFPFHDLKQSHMEQQISCKNCLGQSLSSQNFKGKDNTRNVEKSCSCHSKSGEWLPKDSNAVFTPDTIPAEESIDICICLTDSETESQEETGNQITMSEPCESSIVAFRGHPEHNELLANMFDALLADESNMEDNKGPNIPTAERKTLENIGSENPSQQNPKESAAPSPQPCDISHTAPLFTKTSQDDYNCSTASRESELSEESFESGYQSSSINSASLDARDLQQMDHQSLFLCSSESEFDSCVLIQESANKSLFGTRTDRINSSADKSFDTLVSASMGLCGSAYKSCKTLLTPSLEPCGSAYRSFSMLVSACKEPSSSAYKSFNALVSQSMANSSLTPCFESMPSSPPLRQLSETPECSRRDQSTQPASNQMCYNNYRSPSTGLDFPNTCSEHTDFLSFSTYANEGASTFLSEEEIHKELKYQDVPRKANIISCPIAPQPSGYQPFGSAGKCNSLYWDSDNEVISTSLYESFTGLCDNLSEAPPDTAIYEPDPRIKDSVCLTVQSSDCTIVPGLVSSENDTQTSDGSPRINCTNELSGDSNDGNTSRDEQLLHLLEMKCKDLNSRERTTKGTKWKSFNPTGHPVRTTMRNKQWLQDIFFCLLFQYTMCCESLTCFVDYVQTLSCIVQDESGAGSYNLTATWVPGEDPETTVAVCTLLQLSRNTSHIQYMCTVDMTELLADTKVQVDVTEIADRQHVLSKDFYLSDNIKPQPPFNLTALFSEGYNFSWETIYQNSSFYFLNEELEYQLRYKRRTDTWETQKTKAVHEDKRTLVILPWELQANTEYEFQVRARPRENSGYGGFWSEWSSPLSVKTSPAAVTQTAGMEWLLLFGIVVAIMASITTFLAKQQSLWKKMTCIPDPAPFFKPLYMVYNGDFKKWVGASRMKMTFDFFEWGIVLPEVLEVYTMHPSNSTPQEELHELRKNVPCKPCASCLTAPGHGSQSLWCSVNSSGGTEDHEDQTYGHLSIDTVTVADEFTPCNCQCSCNHVYREHEHTNKEGDSAGEPGYPKINFDEKDKKISSDLHLADLNTQDKILASGSVSTDRLRSRCVPVNQQGERGVEGGAGSILEALCLQPHQWDLENPGSLPSPDGESVSYSEGFYDFFPHNSRPSDSYPLICVDLDTIDSGFVDSDCGSPIDSEFGQNSQTICGAVPLEQEGQDFPRSYVKQYYLEWEELCGTWASSCALLLRCSSVEEEEEVRGDLEKVHCTKTELSGGLSCLNNYVTTVSCTWVTQKPVGDGPFHLHFTNLWSKGHNASCKLTAIERMQNQYHCTIHLASQILETDGYRVSLQGNFFGHNDTYMTFPEYNPRKHIKLDPPMNIQSNATASKCQICWSVRNVPWYLAEILQYELQYKEYSMSWEVALNKTLPSSLPQVEIEATELRSGIAYVARVRCKVSENENSYHSQWSEWSQTAVFQRADVQKVSKKILNTKSMQYLFIPVTFGTLLYLFWSCKLFSRAKRLACFNIPTPAAFFQPLYSLHNGNFKDWVGWNEACSQLEREEASNSSKVNADRVSDLKTQELISQISLKPTGSTDVVTAEENFVFVSGPSQQYVPSRYIRAEEIELWPGLLFAPNHTNGTIGLKISEIIKDNLESPGVGRNYPSHSQHGKGDFLMLCESLGIADVSFSGSDYYTLCDNDTTGGRENQENNATYLEDFGDPKFETPLHSLM</sequence>
<gene>
    <name evidence="27" type="ORF">DUI87_05141</name>
</gene>
<dbReference type="SUPFAM" id="SSF51197">
    <property type="entry name" value="Clavaminate synthase-like"/>
    <property type="match status" value="1"/>
</dbReference>
<keyword evidence="12" id="KW-0560">Oxidoreductase</keyword>
<dbReference type="CDD" id="cd00063">
    <property type="entry name" value="FN3"/>
    <property type="match status" value="2"/>
</dbReference>
<feature type="domain" description="Fibronectin type-III" evidence="25">
    <location>
        <begin position="584"/>
        <end position="687"/>
    </location>
</feature>
<keyword evidence="9" id="KW-0156">Chromatin regulator</keyword>
<feature type="domain" description="Fibronectin type-III" evidence="25">
    <location>
        <begin position="1459"/>
        <end position="1567"/>
    </location>
</feature>
<name>A0A3M0L3E0_HIRRU</name>
<evidence type="ECO:0000256" key="2">
    <source>
        <dbReference type="ARBA" id="ARBA00004123"/>
    </source>
</evidence>
<keyword evidence="8" id="KW-0732">Signal</keyword>
<feature type="compositionally biased region" description="Polar residues" evidence="24">
    <location>
        <begin position="1267"/>
        <end position="1295"/>
    </location>
</feature>
<keyword evidence="18" id="KW-0675">Receptor</keyword>
<dbReference type="Proteomes" id="UP000269221">
    <property type="component" value="Unassembled WGS sequence"/>
</dbReference>
<dbReference type="PANTHER" id="PTHR23037">
    <property type="entry name" value="CYTOKINE RECEPTOR"/>
    <property type="match status" value="1"/>
</dbReference>
<evidence type="ECO:0000313" key="27">
    <source>
        <dbReference type="EMBL" id="RMC17480.1"/>
    </source>
</evidence>
<keyword evidence="10" id="KW-0223">Dioxygenase</keyword>
<keyword evidence="28" id="KW-1185">Reference proteome</keyword>
<evidence type="ECO:0000256" key="16">
    <source>
        <dbReference type="ARBA" id="ARBA00023136"/>
    </source>
</evidence>
<keyword evidence="6" id="KW-0812">Transmembrane</keyword>
<feature type="compositionally biased region" description="Polar residues" evidence="24">
    <location>
        <begin position="931"/>
        <end position="943"/>
    </location>
</feature>
<dbReference type="GO" id="GO:0010468">
    <property type="term" value="P:regulation of gene expression"/>
    <property type="evidence" value="ECO:0007669"/>
    <property type="project" value="UniProtKB-ARBA"/>
</dbReference>
<keyword evidence="20" id="KW-0539">Nucleus</keyword>
<keyword evidence="7" id="KW-0479">Metal-binding</keyword>
<keyword evidence="15" id="KW-0090">Biological rhythms</keyword>
<comment type="cofactor">
    <cofactor evidence="1">
        <name>Fe(2+)</name>
        <dbReference type="ChEBI" id="CHEBI:29033"/>
    </cofactor>
</comment>
<evidence type="ECO:0000256" key="21">
    <source>
        <dbReference type="ARBA" id="ARBA00023306"/>
    </source>
</evidence>
<dbReference type="GO" id="GO:0051213">
    <property type="term" value="F:dioxygenase activity"/>
    <property type="evidence" value="ECO:0007669"/>
    <property type="project" value="UniProtKB-KW"/>
</dbReference>
<evidence type="ECO:0000256" key="7">
    <source>
        <dbReference type="ARBA" id="ARBA00022723"/>
    </source>
</evidence>
<keyword evidence="13" id="KW-0408">Iron</keyword>
<dbReference type="GO" id="GO:0006325">
    <property type="term" value="P:chromatin organization"/>
    <property type="evidence" value="ECO:0007669"/>
    <property type="project" value="UniProtKB-KW"/>
</dbReference>
<evidence type="ECO:0000256" key="6">
    <source>
        <dbReference type="ARBA" id="ARBA00022692"/>
    </source>
</evidence>
<comment type="function">
    <text evidence="22">Receptor for both interleukin 4 and interleukin 13. Couples to the JAK1/2/3-STAT6 pathway. The IL4 response is involved in promoting Th2 differentiation. The IL4/IL13 responses are involved in regulating IgE production and, chemokine and mucus production at sites of allergic inflammation. In certain cell types, can signal through activation of insulin receptor substrates, IRS1/IRS2.</text>
</comment>
<evidence type="ECO:0000256" key="8">
    <source>
        <dbReference type="ARBA" id="ARBA00022729"/>
    </source>
</evidence>
<dbReference type="InterPro" id="IPR003961">
    <property type="entry name" value="FN3_dom"/>
</dbReference>
<dbReference type="PANTHER" id="PTHR23037:SF7">
    <property type="entry name" value="INTERLEUKIN-21 RECEPTOR"/>
    <property type="match status" value="1"/>
</dbReference>
<dbReference type="GO" id="GO:0031648">
    <property type="term" value="P:protein destabilization"/>
    <property type="evidence" value="ECO:0007669"/>
    <property type="project" value="UniProtKB-ARBA"/>
</dbReference>
<accession>A0A3M0L3E0</accession>
<dbReference type="InterPro" id="IPR015319">
    <property type="entry name" value="IL-4_rcpt-alpha_N"/>
</dbReference>
<dbReference type="InterPro" id="IPR056520">
    <property type="entry name" value="ARM_KDM8_N"/>
</dbReference>
<feature type="domain" description="Fibronectin type-III" evidence="25">
    <location>
        <begin position="2067"/>
        <end position="2169"/>
    </location>
</feature>
<keyword evidence="19" id="KW-0325">Glycoprotein</keyword>
<evidence type="ECO:0000256" key="14">
    <source>
        <dbReference type="ARBA" id="ARBA00023015"/>
    </source>
</evidence>
<keyword evidence="11" id="KW-1133">Transmembrane helix</keyword>
<evidence type="ECO:0000256" key="15">
    <source>
        <dbReference type="ARBA" id="ARBA00023108"/>
    </source>
</evidence>
<evidence type="ECO:0000256" key="12">
    <source>
        <dbReference type="ARBA" id="ARBA00023002"/>
    </source>
</evidence>
<evidence type="ECO:0000256" key="23">
    <source>
        <dbReference type="ARBA" id="ARBA00049800"/>
    </source>
</evidence>
<evidence type="ECO:0000256" key="19">
    <source>
        <dbReference type="ARBA" id="ARBA00023180"/>
    </source>
</evidence>
<dbReference type="Pfam" id="PF09238">
    <property type="entry name" value="IL4Ra_N"/>
    <property type="match status" value="1"/>
</dbReference>
<dbReference type="GO" id="GO:0046872">
    <property type="term" value="F:metal ion binding"/>
    <property type="evidence" value="ECO:0007669"/>
    <property type="project" value="UniProtKB-KW"/>
</dbReference>
<reference evidence="27 28" key="1">
    <citation type="submission" date="2018-07" db="EMBL/GenBank/DDBJ databases">
        <title>A high quality draft genome assembly of the barn swallow (H. rustica rustica).</title>
        <authorList>
            <person name="Formenti G."/>
            <person name="Chiara M."/>
            <person name="Poveda L."/>
            <person name="Francoijs K.-J."/>
            <person name="Bonisoli-Alquati A."/>
            <person name="Canova L."/>
            <person name="Gianfranceschi L."/>
            <person name="Horner D.S."/>
            <person name="Saino N."/>
        </authorList>
    </citation>
    <scope>NUCLEOTIDE SEQUENCE [LARGE SCALE GENOMIC DNA]</scope>
    <source>
        <strain evidence="27">Chelidonia</strain>
        <tissue evidence="27">Blood</tissue>
    </source>
</reference>
<comment type="caution">
    <text evidence="27">The sequence shown here is derived from an EMBL/GenBank/DDBJ whole genome shotgun (WGS) entry which is preliminary data.</text>
</comment>
<evidence type="ECO:0000313" key="28">
    <source>
        <dbReference type="Proteomes" id="UP000269221"/>
    </source>
</evidence>
<dbReference type="SMART" id="SM00060">
    <property type="entry name" value="FN3"/>
    <property type="match status" value="3"/>
</dbReference>
<evidence type="ECO:0000256" key="5">
    <source>
        <dbReference type="ARBA" id="ARBA00018975"/>
    </source>
</evidence>
<evidence type="ECO:0000256" key="18">
    <source>
        <dbReference type="ARBA" id="ARBA00023170"/>
    </source>
</evidence>
<feature type="domain" description="JmjC" evidence="26">
    <location>
        <begin position="283"/>
        <end position="455"/>
    </location>
</feature>
<evidence type="ECO:0000256" key="1">
    <source>
        <dbReference type="ARBA" id="ARBA00001954"/>
    </source>
</evidence>
<dbReference type="GO" id="GO:0004896">
    <property type="term" value="F:cytokine receptor activity"/>
    <property type="evidence" value="ECO:0007669"/>
    <property type="project" value="InterPro"/>
</dbReference>
<feature type="region of interest" description="Disordered" evidence="24">
    <location>
        <begin position="1265"/>
        <end position="1297"/>
    </location>
</feature>
<keyword evidence="14" id="KW-0805">Transcription regulation</keyword>